<dbReference type="InterPro" id="IPR025961">
    <property type="entry name" value="Metal_resist"/>
</dbReference>
<evidence type="ECO:0000313" key="2">
    <source>
        <dbReference type="EMBL" id="MFD2206771.1"/>
    </source>
</evidence>
<reference evidence="3" key="1">
    <citation type="journal article" date="2019" name="Int. J. Syst. Evol. Microbiol.">
        <title>The Global Catalogue of Microorganisms (GCM) 10K type strain sequencing project: providing services to taxonomists for standard genome sequencing and annotation.</title>
        <authorList>
            <consortium name="The Broad Institute Genomics Platform"/>
            <consortium name="The Broad Institute Genome Sequencing Center for Infectious Disease"/>
            <person name="Wu L."/>
            <person name="Ma J."/>
        </authorList>
    </citation>
    <scope>NUCLEOTIDE SEQUENCE [LARGE SCALE GENOMIC DNA]</scope>
    <source>
        <strain evidence="3">CGMCC 4.7192</strain>
    </source>
</reference>
<dbReference type="EMBL" id="JBHUII010000007">
    <property type="protein sequence ID" value="MFD2206771.1"/>
    <property type="molecule type" value="Genomic_DNA"/>
</dbReference>
<accession>A0ABW5BMP0</accession>
<proteinExistence type="predicted"/>
<dbReference type="Pfam" id="PF13801">
    <property type="entry name" value="Metal_resist"/>
    <property type="match status" value="1"/>
</dbReference>
<organism evidence="2 3">
    <name type="scientific">Kiloniella antarctica</name>
    <dbReference type="NCBI Taxonomy" id="1550907"/>
    <lineage>
        <taxon>Bacteria</taxon>
        <taxon>Pseudomonadati</taxon>
        <taxon>Pseudomonadota</taxon>
        <taxon>Alphaproteobacteria</taxon>
        <taxon>Rhodospirillales</taxon>
        <taxon>Kiloniellaceae</taxon>
        <taxon>Kiloniella</taxon>
    </lineage>
</organism>
<dbReference type="Proteomes" id="UP001597294">
    <property type="component" value="Unassembled WGS sequence"/>
</dbReference>
<sequence>MPIPSKKTLTILFSISLALNIFFGGLIGSHLWHARSFGGAGEFGSSHVQKSKWKNLTPEQRKLFKNIWREHKVEIRSSFKEIRSSHKRLKENLKGKTERSEFTEVFQTFLGDQTLIHTQTIEKLLDIAMTLPPEDRSTFLSLWGTGPGRQRSHNRDRSPKP</sequence>
<keyword evidence="3" id="KW-1185">Reference proteome</keyword>
<dbReference type="RefSeq" id="WP_380252732.1">
    <property type="nucleotide sequence ID" value="NZ_JBHUII010000007.1"/>
</dbReference>
<comment type="caution">
    <text evidence="2">The sequence shown here is derived from an EMBL/GenBank/DDBJ whole genome shotgun (WGS) entry which is preliminary data.</text>
</comment>
<evidence type="ECO:0000313" key="3">
    <source>
        <dbReference type="Proteomes" id="UP001597294"/>
    </source>
</evidence>
<protein>
    <submittedName>
        <fullName evidence="2">Periplasmic heavy metal sensor</fullName>
    </submittedName>
</protein>
<gene>
    <name evidence="2" type="ORF">ACFSKO_14160</name>
</gene>
<dbReference type="Gene3D" id="1.20.120.1490">
    <property type="match status" value="1"/>
</dbReference>
<evidence type="ECO:0000256" key="1">
    <source>
        <dbReference type="SAM" id="MobiDB-lite"/>
    </source>
</evidence>
<feature type="region of interest" description="Disordered" evidence="1">
    <location>
        <begin position="141"/>
        <end position="161"/>
    </location>
</feature>
<name>A0ABW5BMP0_9PROT</name>